<reference evidence="1 2" key="1">
    <citation type="journal article" date="2020" name="Nature">
        <title>Six reference-quality genomes reveal evolution of bat adaptations.</title>
        <authorList>
            <person name="Jebb D."/>
            <person name="Huang Z."/>
            <person name="Pippel M."/>
            <person name="Hughes G.M."/>
            <person name="Lavrichenko K."/>
            <person name="Devanna P."/>
            <person name="Winkler S."/>
            <person name="Jermiin L.S."/>
            <person name="Skirmuntt E.C."/>
            <person name="Katzourakis A."/>
            <person name="Burkitt-Gray L."/>
            <person name="Ray D.A."/>
            <person name="Sullivan K.A.M."/>
            <person name="Roscito J.G."/>
            <person name="Kirilenko B.M."/>
            <person name="Davalos L.M."/>
            <person name="Corthals A.P."/>
            <person name="Power M.L."/>
            <person name="Jones G."/>
            <person name="Ransome R.D."/>
            <person name="Dechmann D.K.N."/>
            <person name="Locatelli A.G."/>
            <person name="Puechmaille S.J."/>
            <person name="Fedrigo O."/>
            <person name="Jarvis E.D."/>
            <person name="Hiller M."/>
            <person name="Vernes S.C."/>
            <person name="Myers E.W."/>
            <person name="Teeling E.C."/>
        </authorList>
    </citation>
    <scope>NUCLEOTIDE SEQUENCE [LARGE SCALE GENOMIC DNA]</scope>
    <source>
        <strain evidence="1">MRouAeg1</strain>
        <tissue evidence="1">Muscle</tissue>
    </source>
</reference>
<dbReference type="AlphaFoldDB" id="A0A7J8BE99"/>
<dbReference type="Proteomes" id="UP000593571">
    <property type="component" value="Unassembled WGS sequence"/>
</dbReference>
<name>A0A7J8BE99_ROUAE</name>
<dbReference type="EMBL" id="JACASE010000017">
    <property type="protein sequence ID" value="KAF6397197.1"/>
    <property type="molecule type" value="Genomic_DNA"/>
</dbReference>
<comment type="caution">
    <text evidence="1">The sequence shown here is derived from an EMBL/GenBank/DDBJ whole genome shotgun (WGS) entry which is preliminary data.</text>
</comment>
<proteinExistence type="predicted"/>
<evidence type="ECO:0000313" key="1">
    <source>
        <dbReference type="EMBL" id="KAF6397197.1"/>
    </source>
</evidence>
<evidence type="ECO:0000313" key="2">
    <source>
        <dbReference type="Proteomes" id="UP000593571"/>
    </source>
</evidence>
<sequence length="121" mass="14719">MYNFIQLKIDFCLVSQIDSFLRPVYQRSLKMTLSFTHTLKKRIFINIFWVVEIRWYRWEKALCLPFLAHLRGLDFVLRPFCSSSTHFRWQSHPFWCSKLLSYTSLKSIQPMLSFYICISTY</sequence>
<gene>
    <name evidence="1" type="ORF">HJG63_009842</name>
</gene>
<protein>
    <submittedName>
        <fullName evidence="1">Uncharacterized protein</fullName>
    </submittedName>
</protein>
<organism evidence="1 2">
    <name type="scientific">Rousettus aegyptiacus</name>
    <name type="common">Egyptian fruit bat</name>
    <name type="synonym">Pteropus aegyptiacus</name>
    <dbReference type="NCBI Taxonomy" id="9407"/>
    <lineage>
        <taxon>Eukaryota</taxon>
        <taxon>Metazoa</taxon>
        <taxon>Chordata</taxon>
        <taxon>Craniata</taxon>
        <taxon>Vertebrata</taxon>
        <taxon>Euteleostomi</taxon>
        <taxon>Mammalia</taxon>
        <taxon>Eutheria</taxon>
        <taxon>Laurasiatheria</taxon>
        <taxon>Chiroptera</taxon>
        <taxon>Yinpterochiroptera</taxon>
        <taxon>Pteropodoidea</taxon>
        <taxon>Pteropodidae</taxon>
        <taxon>Rousettinae</taxon>
        <taxon>Rousettus</taxon>
    </lineage>
</organism>
<keyword evidence="2" id="KW-1185">Reference proteome</keyword>
<accession>A0A7J8BE99</accession>